<comment type="similarity">
    <text evidence="1">Belongs to the ABC transporter superfamily.</text>
</comment>
<dbReference type="SMART" id="SM00382">
    <property type="entry name" value="AAA"/>
    <property type="match status" value="1"/>
</dbReference>
<evidence type="ECO:0000256" key="5">
    <source>
        <dbReference type="SAM" id="MobiDB-lite"/>
    </source>
</evidence>
<sequence length="287" mass="30917">MRHDPPNGTDPIRPAFPEAGPSAPVLRLRGAGLRFGDRELWSGVDLDVRAGEFVAVLGANGSGKTSLLRAVLGQQQLSAGEMQVLGEPVHRGNRRIGYIPQQKLADEGTPLRARDLLGLGIDGHRFGLPLPSRSRRAAVDALLKAVGATTFADAPIGRLSGGEQQRVRVGQALAGNPALLLCDEPLIALDLAHQRGVSELIDRHRRERNLGVLFVTHDVNPVLGMVDRVLYLAGGRFRIGTPDEVLRSEVLSELYDAPVDVIRARGRVIVVGAPDHSHVHEHEEGQS</sequence>
<evidence type="ECO:0000256" key="4">
    <source>
        <dbReference type="ARBA" id="ARBA00022840"/>
    </source>
</evidence>
<keyword evidence="2" id="KW-0813">Transport</keyword>
<dbReference type="PROSITE" id="PS50893">
    <property type="entry name" value="ABC_TRANSPORTER_2"/>
    <property type="match status" value="1"/>
</dbReference>
<proteinExistence type="inferred from homology"/>
<feature type="region of interest" description="Disordered" evidence="5">
    <location>
        <begin position="1"/>
        <end position="21"/>
    </location>
</feature>
<dbReference type="SUPFAM" id="SSF52540">
    <property type="entry name" value="P-loop containing nucleoside triphosphate hydrolases"/>
    <property type="match status" value="1"/>
</dbReference>
<dbReference type="InterPro" id="IPR027417">
    <property type="entry name" value="P-loop_NTPase"/>
</dbReference>
<keyword evidence="3" id="KW-0547">Nucleotide-binding</keyword>
<gene>
    <name evidence="7" type="ORF">A6122_0282</name>
</gene>
<name>A0A160KQ45_9MICO</name>
<keyword evidence="4 7" id="KW-0067">ATP-binding</keyword>
<dbReference type="InterPro" id="IPR003593">
    <property type="entry name" value="AAA+_ATPase"/>
</dbReference>
<evidence type="ECO:0000313" key="7">
    <source>
        <dbReference type="EMBL" id="AND15443.1"/>
    </source>
</evidence>
<dbReference type="Pfam" id="PF00005">
    <property type="entry name" value="ABC_tran"/>
    <property type="match status" value="1"/>
</dbReference>
<keyword evidence="8" id="KW-1185">Reference proteome</keyword>
<evidence type="ECO:0000256" key="2">
    <source>
        <dbReference type="ARBA" id="ARBA00022448"/>
    </source>
</evidence>
<dbReference type="STRING" id="33888.A6122_0282"/>
<dbReference type="PANTHER" id="PTHR42734:SF17">
    <property type="entry name" value="METAL TRANSPORT SYSTEM ATP-BINDING PROTEIN TM_0124-RELATED"/>
    <property type="match status" value="1"/>
</dbReference>
<dbReference type="InterPro" id="IPR017871">
    <property type="entry name" value="ABC_transporter-like_CS"/>
</dbReference>
<evidence type="ECO:0000259" key="6">
    <source>
        <dbReference type="PROSITE" id="PS50893"/>
    </source>
</evidence>
<dbReference type="GO" id="GO:0005524">
    <property type="term" value="F:ATP binding"/>
    <property type="evidence" value="ECO:0007669"/>
    <property type="project" value="UniProtKB-KW"/>
</dbReference>
<dbReference type="PATRIC" id="fig|33888.3.peg.327"/>
<evidence type="ECO:0000256" key="3">
    <source>
        <dbReference type="ARBA" id="ARBA00022741"/>
    </source>
</evidence>
<dbReference type="EMBL" id="CP015515">
    <property type="protein sequence ID" value="AND15443.1"/>
    <property type="molecule type" value="Genomic_DNA"/>
</dbReference>
<protein>
    <submittedName>
        <fullName evidence="7">ABC transporter ATP-binding protein</fullName>
    </submittedName>
</protein>
<dbReference type="Proteomes" id="UP000077071">
    <property type="component" value="Chromosome"/>
</dbReference>
<evidence type="ECO:0000313" key="8">
    <source>
        <dbReference type="Proteomes" id="UP000077071"/>
    </source>
</evidence>
<feature type="domain" description="ABC transporter" evidence="6">
    <location>
        <begin position="26"/>
        <end position="259"/>
    </location>
</feature>
<accession>A0A160KQ45</accession>
<evidence type="ECO:0000256" key="1">
    <source>
        <dbReference type="ARBA" id="ARBA00005417"/>
    </source>
</evidence>
<dbReference type="InterPro" id="IPR050153">
    <property type="entry name" value="Metal_Ion_Import_ABC"/>
</dbReference>
<dbReference type="InterPro" id="IPR003439">
    <property type="entry name" value="ABC_transporter-like_ATP-bd"/>
</dbReference>
<dbReference type="AlphaFoldDB" id="A0A160KQ45"/>
<organism evidence="7 8">
    <name type="scientific">Rathayibacter tritici</name>
    <dbReference type="NCBI Taxonomy" id="33888"/>
    <lineage>
        <taxon>Bacteria</taxon>
        <taxon>Bacillati</taxon>
        <taxon>Actinomycetota</taxon>
        <taxon>Actinomycetes</taxon>
        <taxon>Micrococcales</taxon>
        <taxon>Microbacteriaceae</taxon>
        <taxon>Rathayibacter</taxon>
    </lineage>
</organism>
<dbReference type="PROSITE" id="PS00211">
    <property type="entry name" value="ABC_TRANSPORTER_1"/>
    <property type="match status" value="1"/>
</dbReference>
<dbReference type="KEGG" id="rtn:A6122_0282"/>
<dbReference type="Gene3D" id="3.40.50.300">
    <property type="entry name" value="P-loop containing nucleotide triphosphate hydrolases"/>
    <property type="match status" value="1"/>
</dbReference>
<dbReference type="PANTHER" id="PTHR42734">
    <property type="entry name" value="METAL TRANSPORT SYSTEM ATP-BINDING PROTEIN TM_0124-RELATED"/>
    <property type="match status" value="1"/>
</dbReference>
<dbReference type="GO" id="GO:0016887">
    <property type="term" value="F:ATP hydrolysis activity"/>
    <property type="evidence" value="ECO:0007669"/>
    <property type="project" value="InterPro"/>
</dbReference>
<reference evidence="7 8" key="1">
    <citation type="submission" date="2016-05" db="EMBL/GenBank/DDBJ databases">
        <title>Complete genome sequence of Rathayibacter tritici NCPPB 1953.</title>
        <authorList>
            <person name="Park J."/>
            <person name="Lee H.-H."/>
            <person name="Lee S.-W."/>
            <person name="Seo Y.-S."/>
        </authorList>
    </citation>
    <scope>NUCLEOTIDE SEQUENCE [LARGE SCALE GENOMIC DNA]</scope>
    <source>
        <strain evidence="7 8">NCPPB 1953</strain>
    </source>
</reference>